<accession>A0A8S5S6M3</accession>
<dbReference type="EMBL" id="BK032540">
    <property type="protein sequence ID" value="DAF46558.1"/>
    <property type="molecule type" value="Genomic_DNA"/>
</dbReference>
<name>A0A8S5S6M3_9CAUD</name>
<sequence length="38" mass="4377">MCGMTNEQFNAVLKLIIQILKDDNVSEKTIKKIENLLK</sequence>
<reference evidence="1" key="1">
    <citation type="journal article" date="2021" name="Proc. Natl. Acad. Sci. U.S.A.">
        <title>A Catalog of Tens of Thousands of Viruses from Human Metagenomes Reveals Hidden Associations with Chronic Diseases.</title>
        <authorList>
            <person name="Tisza M.J."/>
            <person name="Buck C.B."/>
        </authorList>
    </citation>
    <scope>NUCLEOTIDE SEQUENCE</scope>
    <source>
        <strain evidence="1">Ct1ba2</strain>
    </source>
</reference>
<proteinExistence type="predicted"/>
<protein>
    <submittedName>
        <fullName evidence="1">Truncated hemoglobin 4, heme, truncated hemoglobin, 2-on-2</fullName>
    </submittedName>
</protein>
<organism evidence="1">
    <name type="scientific">Myoviridae sp. ct1ba2</name>
    <dbReference type="NCBI Taxonomy" id="2827654"/>
    <lineage>
        <taxon>Viruses</taxon>
        <taxon>Duplodnaviria</taxon>
        <taxon>Heunggongvirae</taxon>
        <taxon>Uroviricota</taxon>
        <taxon>Caudoviricetes</taxon>
    </lineage>
</organism>
<evidence type="ECO:0000313" key="1">
    <source>
        <dbReference type="EMBL" id="DAF46558.1"/>
    </source>
</evidence>